<reference evidence="1 2" key="1">
    <citation type="journal article" date="2019" name="Sci. Rep.">
        <title>Orb-weaving spider Araneus ventricosus genome elucidates the spidroin gene catalogue.</title>
        <authorList>
            <person name="Kono N."/>
            <person name="Nakamura H."/>
            <person name="Ohtoshi R."/>
            <person name="Moran D.A.P."/>
            <person name="Shinohara A."/>
            <person name="Yoshida Y."/>
            <person name="Fujiwara M."/>
            <person name="Mori M."/>
            <person name="Tomita M."/>
            <person name="Arakawa K."/>
        </authorList>
    </citation>
    <scope>NUCLEOTIDE SEQUENCE [LARGE SCALE GENOMIC DNA]</scope>
</reference>
<dbReference type="AlphaFoldDB" id="A0A4Y2QSY4"/>
<protein>
    <submittedName>
        <fullName evidence="1">Uncharacterized protein</fullName>
    </submittedName>
</protein>
<proteinExistence type="predicted"/>
<evidence type="ECO:0000313" key="2">
    <source>
        <dbReference type="Proteomes" id="UP000499080"/>
    </source>
</evidence>
<name>A0A4Y2QSY4_ARAVE</name>
<accession>A0A4Y2QSY4</accession>
<sequence length="87" mass="10149">MCVGIAVTLEKSRRDWEGALSRKRNAPVWGGSMRSIVHFEISLNEPPKSIDLNRWKTNRSLDQMEWIGLLVNAQLYSNTRSIYRRML</sequence>
<gene>
    <name evidence="1" type="ORF">AVEN_31674_1</name>
</gene>
<evidence type="ECO:0000313" key="1">
    <source>
        <dbReference type="EMBL" id="GBN66431.1"/>
    </source>
</evidence>
<organism evidence="1 2">
    <name type="scientific">Araneus ventricosus</name>
    <name type="common">Orbweaver spider</name>
    <name type="synonym">Epeira ventricosa</name>
    <dbReference type="NCBI Taxonomy" id="182803"/>
    <lineage>
        <taxon>Eukaryota</taxon>
        <taxon>Metazoa</taxon>
        <taxon>Ecdysozoa</taxon>
        <taxon>Arthropoda</taxon>
        <taxon>Chelicerata</taxon>
        <taxon>Arachnida</taxon>
        <taxon>Araneae</taxon>
        <taxon>Araneomorphae</taxon>
        <taxon>Entelegynae</taxon>
        <taxon>Araneoidea</taxon>
        <taxon>Araneidae</taxon>
        <taxon>Araneus</taxon>
    </lineage>
</organism>
<dbReference type="Proteomes" id="UP000499080">
    <property type="component" value="Unassembled WGS sequence"/>
</dbReference>
<keyword evidence="2" id="KW-1185">Reference proteome</keyword>
<dbReference type="EMBL" id="BGPR01014723">
    <property type="protein sequence ID" value="GBN66431.1"/>
    <property type="molecule type" value="Genomic_DNA"/>
</dbReference>
<comment type="caution">
    <text evidence="1">The sequence shown here is derived from an EMBL/GenBank/DDBJ whole genome shotgun (WGS) entry which is preliminary data.</text>
</comment>